<reference evidence="3 4" key="1">
    <citation type="submission" date="2021-12" db="EMBL/GenBank/DDBJ databases">
        <title>Siccirubricoccus leaddurans sp. nov., a high concentration Zn2+ tolerance bacterium.</title>
        <authorList>
            <person name="Cao Y."/>
        </authorList>
    </citation>
    <scope>NUCLEOTIDE SEQUENCE [LARGE SCALE GENOMIC DNA]</scope>
    <source>
        <strain evidence="3 4">KC 17139</strain>
    </source>
</reference>
<dbReference type="SUPFAM" id="SSF53335">
    <property type="entry name" value="S-adenosyl-L-methionine-dependent methyltransferases"/>
    <property type="match status" value="1"/>
</dbReference>
<dbReference type="Gene3D" id="3.40.50.150">
    <property type="entry name" value="Vaccinia Virus protein VP39"/>
    <property type="match status" value="1"/>
</dbReference>
<gene>
    <name evidence="3" type="ORF">JYK14_05435</name>
</gene>
<feature type="region of interest" description="Disordered" evidence="1">
    <location>
        <begin position="258"/>
        <end position="293"/>
    </location>
</feature>
<dbReference type="Proteomes" id="UP001523392">
    <property type="component" value="Unassembled WGS sequence"/>
</dbReference>
<protein>
    <submittedName>
        <fullName evidence="3">FkbM family methyltransferase</fullName>
    </submittedName>
</protein>
<proteinExistence type="predicted"/>
<dbReference type="RefSeq" id="WP_252952219.1">
    <property type="nucleotide sequence ID" value="NZ_JAFIRR010000030.1"/>
</dbReference>
<dbReference type="InterPro" id="IPR052514">
    <property type="entry name" value="SAM-dependent_MTase"/>
</dbReference>
<evidence type="ECO:0000256" key="1">
    <source>
        <dbReference type="SAM" id="MobiDB-lite"/>
    </source>
</evidence>
<dbReference type="InterPro" id="IPR006342">
    <property type="entry name" value="FkbM_mtfrase"/>
</dbReference>
<dbReference type="PANTHER" id="PTHR34203">
    <property type="entry name" value="METHYLTRANSFERASE, FKBM FAMILY PROTEIN"/>
    <property type="match status" value="1"/>
</dbReference>
<keyword evidence="4" id="KW-1185">Reference proteome</keyword>
<comment type="caution">
    <text evidence="3">The sequence shown here is derived from an EMBL/GenBank/DDBJ whole genome shotgun (WGS) entry which is preliminary data.</text>
</comment>
<evidence type="ECO:0000313" key="4">
    <source>
        <dbReference type="Proteomes" id="UP001523392"/>
    </source>
</evidence>
<dbReference type="GO" id="GO:0008168">
    <property type="term" value="F:methyltransferase activity"/>
    <property type="evidence" value="ECO:0007669"/>
    <property type="project" value="UniProtKB-KW"/>
</dbReference>
<dbReference type="EMBL" id="JAFIRR010000030">
    <property type="protein sequence ID" value="MCO6415620.1"/>
    <property type="molecule type" value="Genomic_DNA"/>
</dbReference>
<keyword evidence="3" id="KW-0808">Transferase</keyword>
<evidence type="ECO:0000313" key="3">
    <source>
        <dbReference type="EMBL" id="MCO6415620.1"/>
    </source>
</evidence>
<sequence length="293" mass="31864">MGIQGELRQQARYLRDLTRCIGLRGALEWRLRQQFRSRGEESLVRMQPGCLRHEVALRVGTSDAMTYRQVLVAQEYGVLADLDPEVIVDCGANVGYTSAFLLEMFPRARLVAIEPSPGNAALCRRNLASYGDRVRLIEAGVWSRSCRLVVEARRGDEWGVKVREAGPGEAGDVDAVCLADLGLPRIDLLKVDIEGSEAVIFRDGVEAWLPKVGALAIELHGPDCEAAFEAALAGYHQRRQLSGELVILRDLRPAPARAPEFGQAGRGSAASGERAGAISDQVESADRISCSGK</sequence>
<dbReference type="InterPro" id="IPR029063">
    <property type="entry name" value="SAM-dependent_MTases_sf"/>
</dbReference>
<keyword evidence="3" id="KW-0489">Methyltransferase</keyword>
<evidence type="ECO:0000259" key="2">
    <source>
        <dbReference type="Pfam" id="PF05050"/>
    </source>
</evidence>
<feature type="domain" description="Methyltransferase FkbM" evidence="2">
    <location>
        <begin position="89"/>
        <end position="223"/>
    </location>
</feature>
<dbReference type="PANTHER" id="PTHR34203:SF15">
    <property type="entry name" value="SLL1173 PROTEIN"/>
    <property type="match status" value="1"/>
</dbReference>
<dbReference type="GO" id="GO:0032259">
    <property type="term" value="P:methylation"/>
    <property type="evidence" value="ECO:0007669"/>
    <property type="project" value="UniProtKB-KW"/>
</dbReference>
<dbReference type="Pfam" id="PF05050">
    <property type="entry name" value="Methyltransf_21"/>
    <property type="match status" value="1"/>
</dbReference>
<accession>A0ABT1D3R7</accession>
<dbReference type="NCBIfam" id="TIGR01444">
    <property type="entry name" value="fkbM_fam"/>
    <property type="match status" value="1"/>
</dbReference>
<organism evidence="3 4">
    <name type="scientific">Siccirubricoccus soli</name>
    <dbReference type="NCBI Taxonomy" id="2899147"/>
    <lineage>
        <taxon>Bacteria</taxon>
        <taxon>Pseudomonadati</taxon>
        <taxon>Pseudomonadota</taxon>
        <taxon>Alphaproteobacteria</taxon>
        <taxon>Acetobacterales</taxon>
        <taxon>Roseomonadaceae</taxon>
        <taxon>Siccirubricoccus</taxon>
    </lineage>
</organism>
<feature type="compositionally biased region" description="Low complexity" evidence="1">
    <location>
        <begin position="262"/>
        <end position="277"/>
    </location>
</feature>
<name>A0ABT1D3R7_9PROT</name>